<keyword evidence="8" id="KW-0539">Nucleus</keyword>
<dbReference type="Proteomes" id="UP000242814">
    <property type="component" value="Unassembled WGS sequence"/>
</dbReference>
<evidence type="ECO:0000313" key="13">
    <source>
        <dbReference type="Proteomes" id="UP000242814"/>
    </source>
</evidence>
<dbReference type="AlphaFoldDB" id="A0A1D2JA66"/>
<dbReference type="InterPro" id="IPR013087">
    <property type="entry name" value="Znf_C2H2_type"/>
</dbReference>
<dbReference type="GO" id="GO:0005634">
    <property type="term" value="C:nucleus"/>
    <property type="evidence" value="ECO:0007669"/>
    <property type="project" value="UniProtKB-SubCell"/>
</dbReference>
<dbReference type="GO" id="GO:0000978">
    <property type="term" value="F:RNA polymerase II cis-regulatory region sequence-specific DNA binding"/>
    <property type="evidence" value="ECO:0007669"/>
    <property type="project" value="TreeGrafter"/>
</dbReference>
<feature type="region of interest" description="Disordered" evidence="10">
    <location>
        <begin position="1"/>
        <end position="137"/>
    </location>
</feature>
<dbReference type="EMBL" id="LZYO01000247">
    <property type="protein sequence ID" value="ODH22659.1"/>
    <property type="molecule type" value="Genomic_DNA"/>
</dbReference>
<dbReference type="SUPFAM" id="SSF57667">
    <property type="entry name" value="beta-beta-alpha zinc fingers"/>
    <property type="match status" value="1"/>
</dbReference>
<feature type="domain" description="C2H2-type" evidence="11">
    <location>
        <begin position="169"/>
        <end position="196"/>
    </location>
</feature>
<evidence type="ECO:0000256" key="2">
    <source>
        <dbReference type="ARBA" id="ARBA00022723"/>
    </source>
</evidence>
<feature type="compositionally biased region" description="Polar residues" evidence="10">
    <location>
        <begin position="41"/>
        <end position="51"/>
    </location>
</feature>
<feature type="compositionally biased region" description="Polar residues" evidence="10">
    <location>
        <begin position="370"/>
        <end position="390"/>
    </location>
</feature>
<evidence type="ECO:0000256" key="5">
    <source>
        <dbReference type="ARBA" id="ARBA00022833"/>
    </source>
</evidence>
<comment type="subcellular location">
    <subcellularLocation>
        <location evidence="1">Nucleus</location>
    </subcellularLocation>
</comment>
<dbReference type="VEuPathDB" id="FungiDB:PABG_07511"/>
<feature type="compositionally biased region" description="Low complexity" evidence="10">
    <location>
        <begin position="487"/>
        <end position="499"/>
    </location>
</feature>
<evidence type="ECO:0000256" key="6">
    <source>
        <dbReference type="ARBA" id="ARBA00023015"/>
    </source>
</evidence>
<evidence type="ECO:0000256" key="3">
    <source>
        <dbReference type="ARBA" id="ARBA00022737"/>
    </source>
</evidence>
<dbReference type="FunFam" id="3.30.160.60:FF:000606">
    <property type="entry name" value="C2H2 transcription factor, putative"/>
    <property type="match status" value="1"/>
</dbReference>
<feature type="compositionally biased region" description="Polar residues" evidence="10">
    <location>
        <begin position="677"/>
        <end position="692"/>
    </location>
</feature>
<evidence type="ECO:0000256" key="8">
    <source>
        <dbReference type="ARBA" id="ARBA00023242"/>
    </source>
</evidence>
<evidence type="ECO:0000256" key="1">
    <source>
        <dbReference type="ARBA" id="ARBA00004123"/>
    </source>
</evidence>
<dbReference type="PROSITE" id="PS50157">
    <property type="entry name" value="ZINC_FINGER_C2H2_2"/>
    <property type="match status" value="2"/>
</dbReference>
<name>A0A1D2JA66_PARBR</name>
<evidence type="ECO:0000313" key="12">
    <source>
        <dbReference type="EMBL" id="ODH22659.1"/>
    </source>
</evidence>
<keyword evidence="5" id="KW-0862">Zinc</keyword>
<protein>
    <recommendedName>
        <fullName evidence="11">C2H2-type domain-containing protein</fullName>
    </recommendedName>
</protein>
<evidence type="ECO:0000256" key="9">
    <source>
        <dbReference type="PROSITE-ProRule" id="PRU00042"/>
    </source>
</evidence>
<dbReference type="InterPro" id="IPR036236">
    <property type="entry name" value="Znf_C2H2_sf"/>
</dbReference>
<feature type="domain" description="C2H2-type" evidence="11">
    <location>
        <begin position="138"/>
        <end position="168"/>
    </location>
</feature>
<evidence type="ECO:0000259" key="11">
    <source>
        <dbReference type="PROSITE" id="PS50157"/>
    </source>
</evidence>
<keyword evidence="6" id="KW-0805">Transcription regulation</keyword>
<feature type="compositionally biased region" description="Basic and acidic residues" evidence="10">
    <location>
        <begin position="391"/>
        <end position="406"/>
    </location>
</feature>
<dbReference type="FunFam" id="3.30.160.60:FF:000758">
    <property type="entry name" value="C2H2 transcription factor, putative"/>
    <property type="match status" value="1"/>
</dbReference>
<feature type="compositionally biased region" description="Polar residues" evidence="10">
    <location>
        <begin position="224"/>
        <end position="233"/>
    </location>
</feature>
<accession>A0A1D2JA66</accession>
<sequence length="743" mass="80373">MSSFHPVNPVPTAARQNMDDAASSSNASSTPRADLSKRSHTQPLASSNMTAENERDSGYGMMNGDVEKRPIHSPLVSNTASTDSPGRTHSREGSSAQSSVPEEHAVGDSDVEQDAGTDNDVEVGDSAPPSKKKRGQRFFCTDFPPCTLSFTRSEHLARHIRKHTGERPFQCHCSRRFSRLDNLRQHAQTVHVNEDIPGDSLAATGTRFQRQIRTDRVRPPGRNRSGTVGSISGHSRGHGKNLSTSSIGSTVSSYSQSQEIRRRPPPLMMAGDGTARARLSLETMNSPPRTPPAQIHGFSVQSPSTGLYTPVSATHPSGDPAGYYYGSPASASSAFWAERGSGRRLSFPSSVRQFDPASTYPPPFTRPLAPSNSSYVNGGSVFGSPNTSQTPHDEPHLSPSEADWRRRTWHPSSQTGFGRPASSGLWFNQPADRPQPAFAPNPHSQNPPPRLPGIESFDHVQQRPSTPPRREPTPMQVDRPLQPPNAAPAFAPTFASQASNSRPPPISGPGHRRAHLSFDMSLHQNLTKLDIRGNSSSNKDASQWSQQTIGELRNIASRPFTTSFQHPQPQPQPQQQPHESTISQAQDAPRPREQPAAGSSPNGPTTPTQNKRHGWYNGPLSTMTASSHQHVHTSPEDSSSSEGVATPSGSAPEYHPTIVPSNGDFEGHHSRVRSENTHNPCAPQTSQTNNTAYPIHPPHPPNAEPRHVFYSGNSSNHTGTGMARLEALVAVATSENKGMGTFI</sequence>
<dbReference type="PANTHER" id="PTHR23235:SF127">
    <property type="entry name" value="TRANSCRIPTION FACTOR, PUTATIVE (AFU_ORTHOLOGUE AFUA_3G09820)-RELATED"/>
    <property type="match status" value="1"/>
</dbReference>
<comment type="caution">
    <text evidence="12">The sequence shown here is derived from an EMBL/GenBank/DDBJ whole genome shotgun (WGS) entry which is preliminary data.</text>
</comment>
<dbReference type="GO" id="GO:0008270">
    <property type="term" value="F:zinc ion binding"/>
    <property type="evidence" value="ECO:0007669"/>
    <property type="project" value="UniProtKB-KW"/>
</dbReference>
<evidence type="ECO:0000256" key="10">
    <source>
        <dbReference type="SAM" id="MobiDB-lite"/>
    </source>
</evidence>
<feature type="region of interest" description="Disordered" evidence="10">
    <location>
        <begin position="561"/>
        <end position="704"/>
    </location>
</feature>
<keyword evidence="3" id="KW-0677">Repeat</keyword>
<dbReference type="VEuPathDB" id="FungiDB:PADG_08146"/>
<organism evidence="12 13">
    <name type="scientific">Paracoccidioides brasiliensis</name>
    <dbReference type="NCBI Taxonomy" id="121759"/>
    <lineage>
        <taxon>Eukaryota</taxon>
        <taxon>Fungi</taxon>
        <taxon>Dikarya</taxon>
        <taxon>Ascomycota</taxon>
        <taxon>Pezizomycotina</taxon>
        <taxon>Eurotiomycetes</taxon>
        <taxon>Eurotiomycetidae</taxon>
        <taxon>Onygenales</taxon>
        <taxon>Ajellomycetaceae</taxon>
        <taxon>Paracoccidioides</taxon>
    </lineage>
</organism>
<feature type="compositionally biased region" description="Polar residues" evidence="10">
    <location>
        <begin position="636"/>
        <end position="649"/>
    </location>
</feature>
<dbReference type="GO" id="GO:0000981">
    <property type="term" value="F:DNA-binding transcription factor activity, RNA polymerase II-specific"/>
    <property type="evidence" value="ECO:0007669"/>
    <property type="project" value="TreeGrafter"/>
</dbReference>
<feature type="region of interest" description="Disordered" evidence="10">
    <location>
        <begin position="197"/>
        <end position="270"/>
    </location>
</feature>
<evidence type="ECO:0000256" key="4">
    <source>
        <dbReference type="ARBA" id="ARBA00022771"/>
    </source>
</evidence>
<keyword evidence="7" id="KW-0804">Transcription</keyword>
<feature type="compositionally biased region" description="Acidic residues" evidence="10">
    <location>
        <begin position="109"/>
        <end position="123"/>
    </location>
</feature>
<keyword evidence="4 9" id="KW-0863">Zinc-finger</keyword>
<feature type="compositionally biased region" description="Polar residues" evidence="10">
    <location>
        <begin position="619"/>
        <end position="628"/>
    </location>
</feature>
<dbReference type="Gene3D" id="3.30.160.60">
    <property type="entry name" value="Classic Zinc Finger"/>
    <property type="match status" value="2"/>
</dbReference>
<proteinExistence type="predicted"/>
<dbReference type="GO" id="GO:0051701">
    <property type="term" value="P:biological process involved in interaction with host"/>
    <property type="evidence" value="ECO:0007669"/>
    <property type="project" value="UniProtKB-ARBA"/>
</dbReference>
<reference evidence="12 13" key="1">
    <citation type="submission" date="2016-06" db="EMBL/GenBank/DDBJ databases">
        <authorList>
            <person name="Kjaerup R.B."/>
            <person name="Dalgaard T.S."/>
            <person name="Juul-Madsen H.R."/>
        </authorList>
    </citation>
    <scope>NUCLEOTIDE SEQUENCE [LARGE SCALE GENOMIC DNA]</scope>
    <source>
        <strain evidence="12 13">Pb300</strain>
    </source>
</reference>
<dbReference type="PANTHER" id="PTHR23235">
    <property type="entry name" value="KRUEPPEL-LIKE TRANSCRIPTION FACTOR"/>
    <property type="match status" value="1"/>
</dbReference>
<keyword evidence="2" id="KW-0479">Metal-binding</keyword>
<evidence type="ECO:0000256" key="7">
    <source>
        <dbReference type="ARBA" id="ARBA00023163"/>
    </source>
</evidence>
<feature type="compositionally biased region" description="Basic and acidic residues" evidence="10">
    <location>
        <begin position="665"/>
        <end position="676"/>
    </location>
</feature>
<feature type="compositionally biased region" description="Polar residues" evidence="10">
    <location>
        <begin position="597"/>
        <end position="609"/>
    </location>
</feature>
<gene>
    <name evidence="12" type="ORF">ACO22_05486</name>
</gene>
<feature type="compositionally biased region" description="Low complexity" evidence="10">
    <location>
        <begin position="243"/>
        <end position="257"/>
    </location>
</feature>
<feature type="compositionally biased region" description="Polar residues" evidence="10">
    <location>
        <begin position="75"/>
        <end position="100"/>
    </location>
</feature>
<feature type="region of interest" description="Disordered" evidence="10">
    <location>
        <begin position="346"/>
        <end position="513"/>
    </location>
</feature>